<dbReference type="InterPro" id="IPR050545">
    <property type="entry name" value="Mycobact_MmpL"/>
</dbReference>
<proteinExistence type="inferred from homology"/>
<name>A0ABD6NZR3_9MYCO</name>
<evidence type="ECO:0000313" key="11">
    <source>
        <dbReference type="Proteomes" id="UP000092086"/>
    </source>
</evidence>
<dbReference type="PROSITE" id="PS50156">
    <property type="entry name" value="SSD"/>
    <property type="match status" value="1"/>
</dbReference>
<gene>
    <name evidence="10" type="ORF">A5672_24525</name>
</gene>
<feature type="compositionally biased region" description="Pro residues" evidence="7">
    <location>
        <begin position="975"/>
        <end position="984"/>
    </location>
</feature>
<protein>
    <recommendedName>
        <fullName evidence="9">SSD domain-containing protein</fullName>
    </recommendedName>
</protein>
<dbReference type="Proteomes" id="UP000092086">
    <property type="component" value="Unassembled WGS sequence"/>
</dbReference>
<evidence type="ECO:0000256" key="3">
    <source>
        <dbReference type="ARBA" id="ARBA00022475"/>
    </source>
</evidence>
<feature type="transmembrane region" description="Helical" evidence="8">
    <location>
        <begin position="902"/>
        <end position="925"/>
    </location>
</feature>
<dbReference type="Gene3D" id="1.20.1640.10">
    <property type="entry name" value="Multidrug efflux transporter AcrB transmembrane domain"/>
    <property type="match status" value="2"/>
</dbReference>
<feature type="transmembrane region" description="Helical" evidence="8">
    <location>
        <begin position="873"/>
        <end position="896"/>
    </location>
</feature>
<feature type="transmembrane region" description="Helical" evidence="8">
    <location>
        <begin position="231"/>
        <end position="251"/>
    </location>
</feature>
<keyword evidence="6 8" id="KW-0472">Membrane</keyword>
<evidence type="ECO:0000256" key="4">
    <source>
        <dbReference type="ARBA" id="ARBA00022692"/>
    </source>
</evidence>
<dbReference type="InterPro" id="IPR000731">
    <property type="entry name" value="SSD"/>
</dbReference>
<feature type="transmembrane region" description="Helical" evidence="8">
    <location>
        <begin position="263"/>
        <end position="283"/>
    </location>
</feature>
<feature type="transmembrane region" description="Helical" evidence="8">
    <location>
        <begin position="205"/>
        <end position="224"/>
    </location>
</feature>
<evidence type="ECO:0000259" key="9">
    <source>
        <dbReference type="PROSITE" id="PS50156"/>
    </source>
</evidence>
<accession>A0ABD6NZR3</accession>
<keyword evidence="4 8" id="KW-0812">Transmembrane</keyword>
<dbReference type="SUPFAM" id="SSF82866">
    <property type="entry name" value="Multidrug efflux transporter AcrB transmembrane domain"/>
    <property type="match status" value="2"/>
</dbReference>
<dbReference type="AlphaFoldDB" id="A0ABD6NZR3"/>
<keyword evidence="3" id="KW-1003">Cell membrane</keyword>
<evidence type="ECO:0000256" key="5">
    <source>
        <dbReference type="ARBA" id="ARBA00022989"/>
    </source>
</evidence>
<sequence length="994" mass="108226">MSDDTGDTDEIPVAQPTDVEHKPRLARAIRVLALPIVVFWVLIAVGVNVFVPQLEKVAEEVSVPLSPSDAPSVTGMKRIGEKFKEYDSDNLVLVTLVGEKPLGEDAHHYYDDLVRKLQRDTEHVEHALNFWGQRFTSSGVESYDHKAAYVQVNLRGDQGGAVGDKSVASVRKIVADSTPPPGVKAYVAGQGALTADTIVVGNASLAKMTIITIVIIAIMLMFVYRSIGTVLLTMVILFAGLATGRGVVALLGETGIMGLSTFAVNLLTALAIAAGTDYAIFMVGRYQEARERALDREAAYYDTFAGVSKVVLGSGLTIVGALASLKFTRLPYFSSLAFPCAVGLLVVVAAGVTLTPALIVIASRFGLFDPKRKFNYTRWRRLATAIVRWPAPILATSVILAIVGAIGLMGFNPRYNDLYYLPKSAASIQAYDAADRHFTQARLNPDILMIESDHDLRNPADMLVLDKVAGAIFRTPGIERVQSITRPLGPPIQNGSVPFQLSVQSAPIRDNLSYLKDRIADIKKIIGDLDTLIVLLQRTYAVTQELANAADDSAKTAGNTAAITDEIRDHIADFDDFWRPIRSYFYWEKHCFDIPICWSLRSLFDALDGFDQLAEQFHSLTNDLNRTAAATHQLLQIIPQIIATSTAIRNTTSTIYSTFDNLVVQFDRLTDTNSVMGKSFNDSQVESLFYLPPEIFGNPDFLLGLSLMVSPDGKAARFIITHAVDPATTQGISSVDQERQAAKEALKLTSLQNADIYLGGTAATFYDIAKGAKYDLMIAGVASIVLIFIIMVIVTRALAAAAVIVGTIVMSLGAAFGFSTLIWQHLLNFQLHWVATEFALIVLLAVGSDYNLMLVSRIEEEIGAGLKTGLIRGMGVTGPVVTAAGMVFAVTMGAMITSDLRAIGQFGTTIGLGLLFDTFVVRSLITPSIMTVMGRWFWWPKRVRVRPASQMLRSVGPRPLVRALLHQPRHEVPRDPQPQHPAPHAPAVAEVSRR</sequence>
<dbReference type="EMBL" id="LZIT01000240">
    <property type="protein sequence ID" value="OBG33146.1"/>
    <property type="molecule type" value="Genomic_DNA"/>
</dbReference>
<keyword evidence="5 8" id="KW-1133">Transmembrane helix</keyword>
<feature type="transmembrane region" description="Helical" evidence="8">
    <location>
        <begin position="386"/>
        <end position="411"/>
    </location>
</feature>
<dbReference type="PANTHER" id="PTHR33406">
    <property type="entry name" value="MEMBRANE PROTEIN MJ1562-RELATED"/>
    <property type="match status" value="1"/>
</dbReference>
<comment type="subcellular location">
    <subcellularLocation>
        <location evidence="1">Cell membrane</location>
        <topology evidence="1">Multi-pass membrane protein</topology>
    </subcellularLocation>
</comment>
<dbReference type="Pfam" id="PF03176">
    <property type="entry name" value="MMPL"/>
    <property type="match status" value="2"/>
</dbReference>
<dbReference type="PANTHER" id="PTHR33406:SF6">
    <property type="entry name" value="MEMBRANE PROTEIN YDGH-RELATED"/>
    <property type="match status" value="1"/>
</dbReference>
<dbReference type="GO" id="GO:0005886">
    <property type="term" value="C:plasma membrane"/>
    <property type="evidence" value="ECO:0007669"/>
    <property type="project" value="UniProtKB-SubCell"/>
</dbReference>
<organism evidence="10 11">
    <name type="scientific">Mycobacterium alsense</name>
    <dbReference type="NCBI Taxonomy" id="324058"/>
    <lineage>
        <taxon>Bacteria</taxon>
        <taxon>Bacillati</taxon>
        <taxon>Actinomycetota</taxon>
        <taxon>Actinomycetes</taxon>
        <taxon>Mycobacteriales</taxon>
        <taxon>Mycobacteriaceae</taxon>
        <taxon>Mycobacterium</taxon>
    </lineage>
</organism>
<feature type="transmembrane region" description="Helical" evidence="8">
    <location>
        <begin position="829"/>
        <end position="852"/>
    </location>
</feature>
<dbReference type="NCBIfam" id="TIGR00833">
    <property type="entry name" value="actII"/>
    <property type="match status" value="1"/>
</dbReference>
<feature type="transmembrane region" description="Helical" evidence="8">
    <location>
        <begin position="801"/>
        <end position="823"/>
    </location>
</feature>
<feature type="transmembrane region" description="Helical" evidence="8">
    <location>
        <begin position="336"/>
        <end position="365"/>
    </location>
</feature>
<comment type="similarity">
    <text evidence="2">Belongs to the resistance-nodulation-cell division (RND) (TC 2.A.6) family. MmpL subfamily.</text>
</comment>
<dbReference type="InterPro" id="IPR004869">
    <property type="entry name" value="MMPL_dom"/>
</dbReference>
<feature type="transmembrane region" description="Helical" evidence="8">
    <location>
        <begin position="776"/>
        <end position="794"/>
    </location>
</feature>
<reference evidence="10 11" key="1">
    <citation type="submission" date="2016-06" db="EMBL/GenBank/DDBJ databases">
        <authorList>
            <person name="Sutton G."/>
            <person name="Brinkac L."/>
            <person name="Sanka R."/>
            <person name="Adams M."/>
            <person name="Lau E."/>
            <person name="Sam S."/>
            <person name="Sreng N."/>
            <person name="Him V."/>
            <person name="Kerleguer A."/>
            <person name="Cheng S."/>
        </authorList>
    </citation>
    <scope>NUCLEOTIDE SEQUENCE [LARGE SCALE GENOMIC DNA]</scope>
    <source>
        <strain evidence="10 11">E2978</strain>
    </source>
</reference>
<feature type="transmembrane region" description="Helical" evidence="8">
    <location>
        <begin position="304"/>
        <end position="324"/>
    </location>
</feature>
<dbReference type="RefSeq" id="WP_068212435.1">
    <property type="nucleotide sequence ID" value="NZ_LZIT01000240.1"/>
</dbReference>
<evidence type="ECO:0000256" key="2">
    <source>
        <dbReference type="ARBA" id="ARBA00010157"/>
    </source>
</evidence>
<feature type="domain" description="SSD" evidence="9">
    <location>
        <begin position="196"/>
        <end position="361"/>
    </location>
</feature>
<feature type="transmembrane region" description="Helical" evidence="8">
    <location>
        <begin position="31"/>
        <end position="51"/>
    </location>
</feature>
<evidence type="ECO:0000256" key="8">
    <source>
        <dbReference type="SAM" id="Phobius"/>
    </source>
</evidence>
<comment type="caution">
    <text evidence="10">The sequence shown here is derived from an EMBL/GenBank/DDBJ whole genome shotgun (WGS) entry which is preliminary data.</text>
</comment>
<evidence type="ECO:0000256" key="6">
    <source>
        <dbReference type="ARBA" id="ARBA00023136"/>
    </source>
</evidence>
<evidence type="ECO:0000256" key="1">
    <source>
        <dbReference type="ARBA" id="ARBA00004651"/>
    </source>
</evidence>
<feature type="region of interest" description="Disordered" evidence="7">
    <location>
        <begin position="970"/>
        <end position="994"/>
    </location>
</feature>
<evidence type="ECO:0000256" key="7">
    <source>
        <dbReference type="SAM" id="MobiDB-lite"/>
    </source>
</evidence>
<dbReference type="InterPro" id="IPR004707">
    <property type="entry name" value="MmpL_fam"/>
</dbReference>
<evidence type="ECO:0000313" key="10">
    <source>
        <dbReference type="EMBL" id="OBG33146.1"/>
    </source>
</evidence>